<evidence type="ECO:0000313" key="3">
    <source>
        <dbReference type="EMBL" id="SDF89895.1"/>
    </source>
</evidence>
<keyword evidence="1" id="KW-0560">Oxidoreductase</keyword>
<dbReference type="EMBL" id="FNBO01000010">
    <property type="protein sequence ID" value="SDF89895.1"/>
    <property type="molecule type" value="Genomic_DNA"/>
</dbReference>
<dbReference type="NCBIfam" id="TIGR03181">
    <property type="entry name" value="PDH_E1_alph_x"/>
    <property type="match status" value="1"/>
</dbReference>
<dbReference type="InterPro" id="IPR050771">
    <property type="entry name" value="Alpha-ketoacid_DH_E1_comp"/>
</dbReference>
<dbReference type="Proteomes" id="UP000324020">
    <property type="component" value="Unassembled WGS sequence"/>
</dbReference>
<reference evidence="3 4" key="1">
    <citation type="submission" date="2016-10" db="EMBL/GenBank/DDBJ databases">
        <authorList>
            <person name="Varghese N."/>
            <person name="Submissions S."/>
        </authorList>
    </citation>
    <scope>NUCLEOTIDE SEQUENCE [LARGE SCALE GENOMIC DNA]</scope>
    <source>
        <strain evidence="3 4">CGMCC 1.3527</strain>
    </source>
</reference>
<dbReference type="Pfam" id="PF00676">
    <property type="entry name" value="E1_dh"/>
    <property type="match status" value="1"/>
</dbReference>
<keyword evidence="3" id="KW-0670">Pyruvate</keyword>
<accession>A0A1G7PUL6</accession>
<gene>
    <name evidence="3" type="ORF">SAMN04488067_11091</name>
</gene>
<protein>
    <submittedName>
        <fullName evidence="3">Pyruvate dehydrogenase E1 component alpha subunit</fullName>
    </submittedName>
</protein>
<dbReference type="InterPro" id="IPR017596">
    <property type="entry name" value="PdhA/BkdA"/>
</dbReference>
<dbReference type="GO" id="GO:0016624">
    <property type="term" value="F:oxidoreductase activity, acting on the aldehyde or oxo group of donors, disulfide as acceptor"/>
    <property type="evidence" value="ECO:0007669"/>
    <property type="project" value="InterPro"/>
</dbReference>
<dbReference type="Gene3D" id="3.40.50.970">
    <property type="match status" value="1"/>
</dbReference>
<evidence type="ECO:0000256" key="1">
    <source>
        <dbReference type="ARBA" id="ARBA00023002"/>
    </source>
</evidence>
<dbReference type="InterPro" id="IPR029061">
    <property type="entry name" value="THDP-binding"/>
</dbReference>
<name>A0A1G7PUL6_9EURY</name>
<dbReference type="PANTHER" id="PTHR43380">
    <property type="entry name" value="2-OXOISOVALERATE DEHYDROGENASE SUBUNIT ALPHA, MITOCHONDRIAL"/>
    <property type="match status" value="1"/>
</dbReference>
<dbReference type="InterPro" id="IPR001017">
    <property type="entry name" value="DH_E1"/>
</dbReference>
<feature type="domain" description="Dehydrogenase E1 component" evidence="2">
    <location>
        <begin position="96"/>
        <end position="389"/>
    </location>
</feature>
<dbReference type="GO" id="GO:0009083">
    <property type="term" value="P:branched-chain amino acid catabolic process"/>
    <property type="evidence" value="ECO:0007669"/>
    <property type="project" value="TreeGrafter"/>
</dbReference>
<dbReference type="GO" id="GO:0044272">
    <property type="term" value="P:sulfur compound biosynthetic process"/>
    <property type="evidence" value="ECO:0007669"/>
    <property type="project" value="UniProtKB-ARBA"/>
</dbReference>
<dbReference type="AlphaFoldDB" id="A0A1G7PUL6"/>
<organism evidence="3 4">
    <name type="scientific">Halorubrum xinjiangense</name>
    <dbReference type="NCBI Taxonomy" id="261291"/>
    <lineage>
        <taxon>Archaea</taxon>
        <taxon>Methanobacteriati</taxon>
        <taxon>Methanobacteriota</taxon>
        <taxon>Stenosarchaea group</taxon>
        <taxon>Halobacteria</taxon>
        <taxon>Halobacteriales</taxon>
        <taxon>Haloferacaceae</taxon>
        <taxon>Halorubrum</taxon>
    </lineage>
</organism>
<sequence>MLAKILPNSSEFVQKCPILSQSDGRSLIAKPLFLSIINYLRKRYYPGGGRIGHAKVGSTVTVFDRAYDDTVRVLDEDGEVVGDLPDLDEGSLVEMYRHMRLARHFDGRAVSLQRQGRMGTYPPLSGQEGAQIGSAYALDADDWMVPSYREHGAALVHGLPLKQTLLYWMGHEDGNNAPPDVNVFPVAVPIASQVPHATGAAWASKLRGEDDAFICYFGDGATSEGDFHEGVNFAGVFDTPTVFFCNNNQWAISVPRERQTRSATLAQKAEAYGIDGVQVDGMDPLAVYSVTEAALEKARDPEADRPRPTLIEAVQYRFGAHTTADDPTVYREDDEVERWKDKDPIDRLEAYLRDEGILDDERVAEIESSIEAQVADAIDAAESMARPEPRELFEHAYAELPPELERQYEAFAALRDERGDAAFLEE</sequence>
<dbReference type="PANTHER" id="PTHR43380:SF1">
    <property type="entry name" value="2-OXOISOVALERATE DEHYDROGENASE SUBUNIT ALPHA, MITOCHONDRIAL"/>
    <property type="match status" value="1"/>
</dbReference>
<proteinExistence type="predicted"/>
<dbReference type="SUPFAM" id="SSF52518">
    <property type="entry name" value="Thiamin diphosphate-binding fold (THDP-binding)"/>
    <property type="match status" value="1"/>
</dbReference>
<evidence type="ECO:0000259" key="2">
    <source>
        <dbReference type="Pfam" id="PF00676"/>
    </source>
</evidence>
<evidence type="ECO:0000313" key="4">
    <source>
        <dbReference type="Proteomes" id="UP000324020"/>
    </source>
</evidence>
<keyword evidence="4" id="KW-1185">Reference proteome</keyword>
<dbReference type="CDD" id="cd02000">
    <property type="entry name" value="TPP_E1_PDC_ADC_BCADC"/>
    <property type="match status" value="1"/>
</dbReference>